<proteinExistence type="predicted"/>
<evidence type="ECO:0000259" key="2">
    <source>
        <dbReference type="Pfam" id="PF01693"/>
    </source>
</evidence>
<dbReference type="AlphaFoldDB" id="A0AAD6U3M9"/>
<accession>A0AAD6U3M9</accession>
<feature type="region of interest" description="Disordered" evidence="1">
    <location>
        <begin position="104"/>
        <end position="213"/>
    </location>
</feature>
<comment type="caution">
    <text evidence="3">The sequence shown here is derived from an EMBL/GenBank/DDBJ whole genome shotgun (WGS) entry which is preliminary data.</text>
</comment>
<sequence length="241" mass="25751">MVSGSHPLYRTNLEEEQMVRDVGGAHDPRYYCLPPLHFDPAHPAKRPRKGAAFHLVSQGRIVGLFDSWLAAQASVSGFEGSAHQGFDSIEEATEAWQDLCHLGVHPHETNPKVRHEAVPPRGGEADEGAAPSSVSVPGARSSRPAAKPSPSKPSPSKSLPSALSAPVQRQSRPVSVAEDEGATMNFAIRGSGIVSSDPEESRARYQELQQRGEAPEILLTRSFAQAVFFAMDEAAEAGGAE</sequence>
<dbReference type="InterPro" id="IPR011320">
    <property type="entry name" value="RNase_H1_N"/>
</dbReference>
<evidence type="ECO:0000313" key="3">
    <source>
        <dbReference type="EMBL" id="KAJ7088019.1"/>
    </source>
</evidence>
<reference evidence="3" key="1">
    <citation type="submission" date="2023-03" db="EMBL/GenBank/DDBJ databases">
        <title>Massive genome expansion in bonnet fungi (Mycena s.s.) driven by repeated elements and novel gene families across ecological guilds.</title>
        <authorList>
            <consortium name="Lawrence Berkeley National Laboratory"/>
            <person name="Harder C.B."/>
            <person name="Miyauchi S."/>
            <person name="Viragh M."/>
            <person name="Kuo A."/>
            <person name="Thoen E."/>
            <person name="Andreopoulos B."/>
            <person name="Lu D."/>
            <person name="Skrede I."/>
            <person name="Drula E."/>
            <person name="Henrissat B."/>
            <person name="Morin E."/>
            <person name="Kohler A."/>
            <person name="Barry K."/>
            <person name="LaButti K."/>
            <person name="Morin E."/>
            <person name="Salamov A."/>
            <person name="Lipzen A."/>
            <person name="Mereny Z."/>
            <person name="Hegedus B."/>
            <person name="Baldrian P."/>
            <person name="Stursova M."/>
            <person name="Weitz H."/>
            <person name="Taylor A."/>
            <person name="Grigoriev I.V."/>
            <person name="Nagy L.G."/>
            <person name="Martin F."/>
            <person name="Kauserud H."/>
        </authorList>
    </citation>
    <scope>NUCLEOTIDE SEQUENCE</scope>
    <source>
        <strain evidence="3">CBHHK173m</strain>
    </source>
</reference>
<keyword evidence="4" id="KW-1185">Reference proteome</keyword>
<evidence type="ECO:0000256" key="1">
    <source>
        <dbReference type="SAM" id="MobiDB-lite"/>
    </source>
</evidence>
<feature type="domain" description="Ribonuclease H1 N-terminal" evidence="2">
    <location>
        <begin position="56"/>
        <end position="94"/>
    </location>
</feature>
<dbReference type="InterPro" id="IPR009027">
    <property type="entry name" value="Ribosomal_bL9/RNase_H1_N"/>
</dbReference>
<dbReference type="EMBL" id="JARJCN010000027">
    <property type="protein sequence ID" value="KAJ7088019.1"/>
    <property type="molecule type" value="Genomic_DNA"/>
</dbReference>
<dbReference type="Gene3D" id="3.40.970.10">
    <property type="entry name" value="Ribonuclease H1, N-terminal domain"/>
    <property type="match status" value="1"/>
</dbReference>
<feature type="compositionally biased region" description="Basic and acidic residues" evidence="1">
    <location>
        <begin position="105"/>
        <end position="118"/>
    </location>
</feature>
<dbReference type="Pfam" id="PF01693">
    <property type="entry name" value="Cauli_VI"/>
    <property type="match status" value="1"/>
</dbReference>
<name>A0AAD6U3M9_9AGAR</name>
<evidence type="ECO:0000313" key="4">
    <source>
        <dbReference type="Proteomes" id="UP001222325"/>
    </source>
</evidence>
<organism evidence="3 4">
    <name type="scientific">Mycena belliarum</name>
    <dbReference type="NCBI Taxonomy" id="1033014"/>
    <lineage>
        <taxon>Eukaryota</taxon>
        <taxon>Fungi</taxon>
        <taxon>Dikarya</taxon>
        <taxon>Basidiomycota</taxon>
        <taxon>Agaricomycotina</taxon>
        <taxon>Agaricomycetes</taxon>
        <taxon>Agaricomycetidae</taxon>
        <taxon>Agaricales</taxon>
        <taxon>Marasmiineae</taxon>
        <taxon>Mycenaceae</taxon>
        <taxon>Mycena</taxon>
    </lineage>
</organism>
<dbReference type="InterPro" id="IPR037056">
    <property type="entry name" value="RNase_H1_N_sf"/>
</dbReference>
<protein>
    <recommendedName>
        <fullName evidence="2">Ribonuclease H1 N-terminal domain-containing protein</fullName>
    </recommendedName>
</protein>
<feature type="compositionally biased region" description="Low complexity" evidence="1">
    <location>
        <begin position="139"/>
        <end position="166"/>
    </location>
</feature>
<dbReference type="SUPFAM" id="SSF55658">
    <property type="entry name" value="L9 N-domain-like"/>
    <property type="match status" value="1"/>
</dbReference>
<gene>
    <name evidence="3" type="ORF">B0H15DRAFT_949833</name>
</gene>
<dbReference type="Proteomes" id="UP001222325">
    <property type="component" value="Unassembled WGS sequence"/>
</dbReference>